<protein>
    <submittedName>
        <fullName evidence="1">Kinase-like protein</fullName>
    </submittedName>
</protein>
<organism evidence="1 2">
    <name type="scientific">Leucogyrophana mollusca</name>
    <dbReference type="NCBI Taxonomy" id="85980"/>
    <lineage>
        <taxon>Eukaryota</taxon>
        <taxon>Fungi</taxon>
        <taxon>Dikarya</taxon>
        <taxon>Basidiomycota</taxon>
        <taxon>Agaricomycotina</taxon>
        <taxon>Agaricomycetes</taxon>
        <taxon>Agaricomycetidae</taxon>
        <taxon>Boletales</taxon>
        <taxon>Boletales incertae sedis</taxon>
        <taxon>Leucogyrophana</taxon>
    </lineage>
</organism>
<evidence type="ECO:0000313" key="2">
    <source>
        <dbReference type="Proteomes" id="UP000790709"/>
    </source>
</evidence>
<comment type="caution">
    <text evidence="1">The sequence shown here is derived from an EMBL/GenBank/DDBJ whole genome shotgun (WGS) entry which is preliminary data.</text>
</comment>
<accession>A0ACB8BAF9</accession>
<proteinExistence type="predicted"/>
<name>A0ACB8BAF9_9AGAM</name>
<reference evidence="1" key="1">
    <citation type="journal article" date="2021" name="New Phytol.">
        <title>Evolutionary innovations through gain and loss of genes in the ectomycorrhizal Boletales.</title>
        <authorList>
            <person name="Wu G."/>
            <person name="Miyauchi S."/>
            <person name="Morin E."/>
            <person name="Kuo A."/>
            <person name="Drula E."/>
            <person name="Varga T."/>
            <person name="Kohler A."/>
            <person name="Feng B."/>
            <person name="Cao Y."/>
            <person name="Lipzen A."/>
            <person name="Daum C."/>
            <person name="Hundley H."/>
            <person name="Pangilinan J."/>
            <person name="Johnson J."/>
            <person name="Barry K."/>
            <person name="LaButti K."/>
            <person name="Ng V."/>
            <person name="Ahrendt S."/>
            <person name="Min B."/>
            <person name="Choi I.G."/>
            <person name="Park H."/>
            <person name="Plett J.M."/>
            <person name="Magnuson J."/>
            <person name="Spatafora J.W."/>
            <person name="Nagy L.G."/>
            <person name="Henrissat B."/>
            <person name="Grigoriev I.V."/>
            <person name="Yang Z.L."/>
            <person name="Xu J."/>
            <person name="Martin F.M."/>
        </authorList>
    </citation>
    <scope>NUCLEOTIDE SEQUENCE</scope>
    <source>
        <strain evidence="1">KUC20120723A-06</strain>
    </source>
</reference>
<dbReference type="Proteomes" id="UP000790709">
    <property type="component" value="Unassembled WGS sequence"/>
</dbReference>
<dbReference type="EMBL" id="MU266476">
    <property type="protein sequence ID" value="KAH7922691.1"/>
    <property type="molecule type" value="Genomic_DNA"/>
</dbReference>
<sequence length="691" mass="77025">MMVSIPHKTSLQVGIDGPTAHDSMLLGIFSRDVQDVKYPLPTISPTTERQSFASLDARLSSPASVHELSNRADSGYATDEKSYSEPASPVLGLSSCDPSPSASSTPSTRQTSRSGSPDTSPQIVLQRSATYEEPVHDRMPARRGSLLGATVLSPSSPSYSDRSPENDIRSAEPAGKDPITDIRHRSLEWVKDHCETLQTHIIETEAFRGTHRVREQCVDHMRGMKIYQSLTVYAFLHLMHCVKDEKLLSLFKKRLDEWKHWNIIRCLTHHRDIHDGLFTLLREAKGVSPLCQSHMGDEVDGSKLPELDAQIIAHQLAAILDDTDPGDRTHKDIFHLSGADAQSMVDLMHALLEDPAVDHDLKILFADASIKLTKRTTCYPACLVLNDIKMDSSNPIVGSSLSDIYKGYIKGRPIAVKKTRAYELEPEKLLTVLKACANEGIIWSRLSHPNLLPFYGISYMDADSSRICFVSPWIDHGHIGQYLEKFPQTDRNPLVMDIAQGIEYLHTCVPAVIHGDLKPPNIFVTPSGTACLADFGLSYARDPLRRVATSSQGPGHGGTYPYQAPEILLLDGQVTFAGDIYAFACVLYELFSGKRPFHRQTVAGVIRALNANERPHKPAEASELMWGLIQSCWHQDPLQRPSASNVVRRLRSFVDVDEQRRQHQWDDGFRMTIRRTYSLTDHPLSHLAAPS</sequence>
<evidence type="ECO:0000313" key="1">
    <source>
        <dbReference type="EMBL" id="KAH7922691.1"/>
    </source>
</evidence>
<keyword evidence="2" id="KW-1185">Reference proteome</keyword>
<gene>
    <name evidence="1" type="ORF">BV22DRAFT_1131245</name>
</gene>